<evidence type="ECO:0000256" key="6">
    <source>
        <dbReference type="SAM" id="MobiDB-lite"/>
    </source>
</evidence>
<dbReference type="Ensembl" id="ENSMAMT00000041500.1">
    <property type="protein sequence ID" value="ENSMAMP00000051407.1"/>
    <property type="gene ID" value="ENSMAMG00000006121.2"/>
</dbReference>
<dbReference type="InterPro" id="IPR033712">
    <property type="entry name" value="Pumilio_RNA-bd"/>
</dbReference>
<feature type="domain" description="PUM-HD" evidence="7">
    <location>
        <begin position="716"/>
        <end position="1064"/>
    </location>
</feature>
<dbReference type="PANTHER" id="PTHR12537:SF52">
    <property type="entry name" value="PUMILIO HOMOLOG 2"/>
    <property type="match status" value="1"/>
</dbReference>
<dbReference type="GO" id="GO:0005829">
    <property type="term" value="C:cytosol"/>
    <property type="evidence" value="ECO:0007669"/>
    <property type="project" value="TreeGrafter"/>
</dbReference>
<keyword evidence="4" id="KW-0694">RNA-binding</keyword>
<feature type="region of interest" description="Disordered" evidence="6">
    <location>
        <begin position="181"/>
        <end position="224"/>
    </location>
</feature>
<dbReference type="PANTHER" id="PTHR12537">
    <property type="entry name" value="RNA BINDING PROTEIN PUMILIO-RELATED"/>
    <property type="match status" value="1"/>
</dbReference>
<feature type="region of interest" description="Disordered" evidence="6">
    <location>
        <begin position="535"/>
        <end position="609"/>
    </location>
</feature>
<feature type="compositionally biased region" description="Polar residues" evidence="6">
    <location>
        <begin position="420"/>
        <end position="435"/>
    </location>
</feature>
<dbReference type="CDD" id="cd07920">
    <property type="entry name" value="Pumilio"/>
    <property type="match status" value="1"/>
</dbReference>
<dbReference type="GeneTree" id="ENSGT00940000157575"/>
<feature type="compositionally biased region" description="Low complexity" evidence="6">
    <location>
        <begin position="455"/>
        <end position="467"/>
    </location>
</feature>
<feature type="repeat" description="Pumilio" evidence="5">
    <location>
        <begin position="888"/>
        <end position="923"/>
    </location>
</feature>
<feature type="compositionally biased region" description="Polar residues" evidence="6">
    <location>
        <begin position="443"/>
        <end position="452"/>
    </location>
</feature>
<evidence type="ECO:0000256" key="5">
    <source>
        <dbReference type="PROSITE-ProRule" id="PRU00317"/>
    </source>
</evidence>
<organism evidence="8 9">
    <name type="scientific">Mastacembelus armatus</name>
    <name type="common">zig-zag eel</name>
    <dbReference type="NCBI Taxonomy" id="205130"/>
    <lineage>
        <taxon>Eukaryota</taxon>
        <taxon>Metazoa</taxon>
        <taxon>Chordata</taxon>
        <taxon>Craniata</taxon>
        <taxon>Vertebrata</taxon>
        <taxon>Euteleostomi</taxon>
        <taxon>Actinopterygii</taxon>
        <taxon>Neopterygii</taxon>
        <taxon>Teleostei</taxon>
        <taxon>Neoteleostei</taxon>
        <taxon>Acanthomorphata</taxon>
        <taxon>Anabantaria</taxon>
        <taxon>Synbranchiformes</taxon>
        <taxon>Mastacembelidae</taxon>
        <taxon>Mastacembelus</taxon>
    </lineage>
</organism>
<feature type="compositionally biased region" description="Low complexity" evidence="6">
    <location>
        <begin position="535"/>
        <end position="563"/>
    </location>
</feature>
<keyword evidence="2" id="KW-0963">Cytoplasm</keyword>
<feature type="repeat" description="Pumilio" evidence="5">
    <location>
        <begin position="778"/>
        <end position="813"/>
    </location>
</feature>
<dbReference type="SUPFAM" id="SSF48371">
    <property type="entry name" value="ARM repeat"/>
    <property type="match status" value="1"/>
</dbReference>
<evidence type="ECO:0000256" key="1">
    <source>
        <dbReference type="ARBA" id="ARBA00004463"/>
    </source>
</evidence>
<dbReference type="SMART" id="SM00025">
    <property type="entry name" value="Pumilio"/>
    <property type="match status" value="7"/>
</dbReference>
<feature type="compositionally biased region" description="Pro residues" evidence="6">
    <location>
        <begin position="9"/>
        <end position="18"/>
    </location>
</feature>
<reference evidence="8" key="2">
    <citation type="submission" date="2025-09" db="UniProtKB">
        <authorList>
            <consortium name="Ensembl"/>
        </authorList>
    </citation>
    <scope>IDENTIFICATION</scope>
</reference>
<feature type="repeat" description="Pumilio" evidence="5">
    <location>
        <begin position="924"/>
        <end position="959"/>
    </location>
</feature>
<name>A0A7N8XI83_9TELE</name>
<dbReference type="Pfam" id="PF00806">
    <property type="entry name" value="PUF"/>
    <property type="match status" value="8"/>
</dbReference>
<dbReference type="GO" id="GO:0043488">
    <property type="term" value="P:regulation of mRNA stability"/>
    <property type="evidence" value="ECO:0007669"/>
    <property type="project" value="TreeGrafter"/>
</dbReference>
<sequence length="1082" mass="116083">CQPVVLGPNPTPGTPQPPLSGRSQDDATVGYFFQRQPGEQLGGCTPSKHRWPTGDANHIDQVRAVDEMNYDFQALALESRGMGELLPAKKLWDSDELAKDGRKGMLLGEEWRDNAWGSSHHSVSQPIMVQQRPGQSFHGNGDANTVLSPRSEGGLGVSIVEYVLSSSPGDKMDGRYRNGGYVSEGDAQEKVSPFEEDKSPEMKVGEENDPSKVNGRGLLNGMDRDCKDFNPTPGSRQASPTEAVERMGPSQTGLEMMGHHPHVLQHNPTQNKVTADDFQNQEAQNMGGMEQPAGVESLQFDYAGNQIQVDSSGTPVGLFDYNSQQQLFQRSNPLTVQQLNAAQQQQYALAAAQQQHLAGLAPAFVPNPYIINAAPPGADPYTAAGLAAAATLAGPTVVPPQYYGVPWGVYPANLFQQQAASTANHSANQQASNQGPGPGQPQVMRTGTNQRPLTPGQGQQSQQESLAAAAAANPALAYTGMPGYQVLAPAAYYDQTGALVMGPGARTGLGGPVRLVQTPLLINPAAAQAAAAVSASGSGNNMSGPPANGLYRSMPQPQPQQQQAPPPSSGLPSSSFYGSGSVPSTSQSSSLFSHTSAAPPPPSSSLGFSSTGGSLGVGLGSALGGFGSSVSSSTSSSVSRRDSLLASSDLYKRGGSSLTPIGQPFYNSLGYSSSPSPIGLTPGHSPLTPPPSLPSSHGSSSSLHLAVLMSCHLDAAASWKTSGTTASQTFNFVTSQDTWLLIPLQISLFSIFTHCLFRFIQQKLERATPAERQMVFGEILQAAYQLMTDVFGNYVIQKFFEFGSADQKLALATRIRGHVLPLALQMYGCRVIQKALESISSDQQVISDIVRELDGHVLKCVKDQNGNHVVQKCIECVQPQALQFIIDAFQGQVFVLSTHPYGCRVIQRILEHCTQEQTLPILEELHQHSEQLGQDQYGNYVIQHVLEHGRPEDKSKIVAEVRGKVLVLSQHKFASNVVEKCVIHSSRAERALLIDEVCCQKDGPHSALYTMMKDQYANYVVQRMIDMAEPAQRKIIMHKIRPHIATLRKYTYGKHILAKLEKYYMKSGSELGPIGGPTNGLM</sequence>
<feature type="region of interest" description="Disordered" evidence="6">
    <location>
        <begin position="678"/>
        <end position="698"/>
    </location>
</feature>
<dbReference type="AlphaFoldDB" id="A0A7N8XI83"/>
<dbReference type="GO" id="GO:0035196">
    <property type="term" value="P:miRNA processing"/>
    <property type="evidence" value="ECO:0007669"/>
    <property type="project" value="TreeGrafter"/>
</dbReference>
<evidence type="ECO:0000256" key="2">
    <source>
        <dbReference type="ARBA" id="ARBA00022490"/>
    </source>
</evidence>
<dbReference type="Proteomes" id="UP000261640">
    <property type="component" value="Unplaced"/>
</dbReference>
<dbReference type="InterPro" id="IPR001313">
    <property type="entry name" value="Pumilio_RNA-bd_rpt"/>
</dbReference>
<dbReference type="Gene3D" id="1.25.10.10">
    <property type="entry name" value="Leucine-rich Repeat Variant"/>
    <property type="match status" value="1"/>
</dbReference>
<evidence type="ECO:0000313" key="8">
    <source>
        <dbReference type="Ensembl" id="ENSMAMP00000051407.1"/>
    </source>
</evidence>
<feature type="repeat" description="Pumilio" evidence="5">
    <location>
        <begin position="960"/>
        <end position="995"/>
    </location>
</feature>
<evidence type="ECO:0000313" key="9">
    <source>
        <dbReference type="Proteomes" id="UP000261640"/>
    </source>
</evidence>
<dbReference type="FunFam" id="1.25.10.10:FF:000004">
    <property type="entry name" value="Pumilio homolog 1 isoform 2"/>
    <property type="match status" value="1"/>
</dbReference>
<feature type="compositionally biased region" description="Low complexity" evidence="6">
    <location>
        <begin position="570"/>
        <end position="596"/>
    </location>
</feature>
<dbReference type="PROSITE" id="PS50302">
    <property type="entry name" value="PUM"/>
    <property type="match status" value="7"/>
</dbReference>
<dbReference type="GO" id="GO:0003730">
    <property type="term" value="F:mRNA 3'-UTR binding"/>
    <property type="evidence" value="ECO:0007669"/>
    <property type="project" value="TreeGrafter"/>
</dbReference>
<comment type="subcellular location">
    <subcellularLocation>
        <location evidence="1">Cytoplasmic granule</location>
    </subcellularLocation>
</comment>
<dbReference type="PROSITE" id="PS50303">
    <property type="entry name" value="PUM_HD"/>
    <property type="match status" value="1"/>
</dbReference>
<accession>A0A7N8XI83</accession>
<feature type="compositionally biased region" description="Basic and acidic residues" evidence="6">
    <location>
        <begin position="187"/>
        <end position="210"/>
    </location>
</feature>
<feature type="repeat" description="Pumilio" evidence="5">
    <location>
        <begin position="852"/>
        <end position="887"/>
    </location>
</feature>
<feature type="repeat" description="Pumilio" evidence="5">
    <location>
        <begin position="996"/>
        <end position="1038"/>
    </location>
</feature>
<feature type="repeat" description="Pumilio" evidence="5">
    <location>
        <begin position="814"/>
        <end position="851"/>
    </location>
</feature>
<reference evidence="8" key="1">
    <citation type="submission" date="2025-08" db="UniProtKB">
        <authorList>
            <consortium name="Ensembl"/>
        </authorList>
    </citation>
    <scope>IDENTIFICATION</scope>
</reference>
<dbReference type="InterPro" id="IPR011989">
    <property type="entry name" value="ARM-like"/>
</dbReference>
<evidence type="ECO:0000259" key="7">
    <source>
        <dbReference type="PROSITE" id="PS50303"/>
    </source>
</evidence>
<feature type="region of interest" description="Disordered" evidence="6">
    <location>
        <begin position="1"/>
        <end position="27"/>
    </location>
</feature>
<dbReference type="InterPro" id="IPR033133">
    <property type="entry name" value="PUM-HD"/>
</dbReference>
<evidence type="ECO:0000256" key="4">
    <source>
        <dbReference type="ARBA" id="ARBA00022884"/>
    </source>
</evidence>
<keyword evidence="9" id="KW-1185">Reference proteome</keyword>
<proteinExistence type="predicted"/>
<protein>
    <submittedName>
        <fullName evidence="8">Pumilio RNA binding family member 2</fullName>
    </submittedName>
</protein>
<keyword evidence="3" id="KW-0677">Repeat</keyword>
<evidence type="ECO:0000256" key="3">
    <source>
        <dbReference type="ARBA" id="ARBA00022737"/>
    </source>
</evidence>
<dbReference type="InterPro" id="IPR016024">
    <property type="entry name" value="ARM-type_fold"/>
</dbReference>
<feature type="region of interest" description="Disordered" evidence="6">
    <location>
        <begin position="420"/>
        <end position="467"/>
    </location>
</feature>